<dbReference type="EMBL" id="JARGDH010000004">
    <property type="protein sequence ID" value="KAL0270098.1"/>
    <property type="molecule type" value="Genomic_DNA"/>
</dbReference>
<feature type="region of interest" description="Disordered" evidence="1">
    <location>
        <begin position="7"/>
        <end position="41"/>
    </location>
</feature>
<evidence type="ECO:0000313" key="2">
    <source>
        <dbReference type="EMBL" id="KAL0270098.1"/>
    </source>
</evidence>
<feature type="compositionally biased region" description="Basic and acidic residues" evidence="1">
    <location>
        <begin position="7"/>
        <end position="24"/>
    </location>
</feature>
<name>A0AAW2HJN1_9NEOP</name>
<evidence type="ECO:0000256" key="1">
    <source>
        <dbReference type="SAM" id="MobiDB-lite"/>
    </source>
</evidence>
<sequence>MYFLVDVSKKRETSENSKTEEKVNTYKIKSNKRDDNDDDDENVLRSEVREVKNVGTRVNFADLKDSTIFDGQKAYSVEMRVEEEMDRSDTEKRAVPRYFRLCIFSGPGLGNDREISTSCLEIESRVSQVVSSLRLADLQDLRLPPVHWSVSNIRKAGQVSFYEL</sequence>
<dbReference type="AlphaFoldDB" id="A0AAW2HJN1"/>
<proteinExistence type="predicted"/>
<gene>
    <name evidence="2" type="ORF">PYX00_007616</name>
</gene>
<reference evidence="2" key="1">
    <citation type="journal article" date="2024" name="Gigascience">
        <title>Chromosome-level genome of the poultry shaft louse Menopon gallinae provides insight into the host-switching and adaptive evolution of parasitic lice.</title>
        <authorList>
            <person name="Xu Y."/>
            <person name="Ma L."/>
            <person name="Liu S."/>
            <person name="Liang Y."/>
            <person name="Liu Q."/>
            <person name="He Z."/>
            <person name="Tian L."/>
            <person name="Duan Y."/>
            <person name="Cai W."/>
            <person name="Li H."/>
            <person name="Song F."/>
        </authorList>
    </citation>
    <scope>NUCLEOTIDE SEQUENCE</scope>
    <source>
        <strain evidence="2">Cailab_2023a</strain>
    </source>
</reference>
<comment type="caution">
    <text evidence="2">The sequence shown here is derived from an EMBL/GenBank/DDBJ whole genome shotgun (WGS) entry which is preliminary data.</text>
</comment>
<organism evidence="2">
    <name type="scientific">Menopon gallinae</name>
    <name type="common">poultry shaft louse</name>
    <dbReference type="NCBI Taxonomy" id="328185"/>
    <lineage>
        <taxon>Eukaryota</taxon>
        <taxon>Metazoa</taxon>
        <taxon>Ecdysozoa</taxon>
        <taxon>Arthropoda</taxon>
        <taxon>Hexapoda</taxon>
        <taxon>Insecta</taxon>
        <taxon>Pterygota</taxon>
        <taxon>Neoptera</taxon>
        <taxon>Paraneoptera</taxon>
        <taxon>Psocodea</taxon>
        <taxon>Troctomorpha</taxon>
        <taxon>Phthiraptera</taxon>
        <taxon>Amblycera</taxon>
        <taxon>Menoponidae</taxon>
        <taxon>Menopon</taxon>
    </lineage>
</organism>
<protein>
    <submittedName>
        <fullName evidence="2">Uncharacterized protein</fullName>
    </submittedName>
</protein>
<accession>A0AAW2HJN1</accession>